<feature type="region of interest" description="Disordered" evidence="2">
    <location>
        <begin position="49"/>
        <end position="75"/>
    </location>
</feature>
<organism evidence="3 4">
    <name type="scientific">Petromyzon marinus</name>
    <name type="common">Sea lamprey</name>
    <dbReference type="NCBI Taxonomy" id="7757"/>
    <lineage>
        <taxon>Eukaryota</taxon>
        <taxon>Metazoa</taxon>
        <taxon>Chordata</taxon>
        <taxon>Craniata</taxon>
        <taxon>Vertebrata</taxon>
        <taxon>Cyclostomata</taxon>
        <taxon>Hyperoartia</taxon>
        <taxon>Petromyzontiformes</taxon>
        <taxon>Petromyzontidae</taxon>
        <taxon>Petromyzon</taxon>
    </lineage>
</organism>
<feature type="coiled-coil region" evidence="1">
    <location>
        <begin position="347"/>
        <end position="409"/>
    </location>
</feature>
<feature type="region of interest" description="Disordered" evidence="2">
    <location>
        <begin position="1141"/>
        <end position="1161"/>
    </location>
</feature>
<evidence type="ECO:0000313" key="3">
    <source>
        <dbReference type="Proteomes" id="UP001318040"/>
    </source>
</evidence>
<feature type="compositionally biased region" description="Basic and acidic residues" evidence="2">
    <location>
        <begin position="1111"/>
        <end position="1122"/>
    </location>
</feature>
<keyword evidence="1" id="KW-0175">Coiled coil</keyword>
<feature type="region of interest" description="Disordered" evidence="2">
    <location>
        <begin position="1080"/>
        <end position="1122"/>
    </location>
</feature>
<keyword evidence="3" id="KW-1185">Reference proteome</keyword>
<evidence type="ECO:0000313" key="6">
    <source>
        <dbReference type="RefSeq" id="XP_032818086.1"/>
    </source>
</evidence>
<proteinExistence type="predicted"/>
<reference evidence="4 5" key="1">
    <citation type="submission" date="2025-04" db="UniProtKB">
        <authorList>
            <consortium name="RefSeq"/>
        </authorList>
    </citation>
    <scope>IDENTIFICATION</scope>
    <source>
        <tissue evidence="4 5">Sperm</tissue>
    </source>
</reference>
<dbReference type="RefSeq" id="XP_032818084.1">
    <property type="nucleotide sequence ID" value="XM_032962193.1"/>
</dbReference>
<gene>
    <name evidence="4 5 6" type="primary">CCDC150</name>
</gene>
<dbReference type="KEGG" id="pmrn:116946921"/>
<dbReference type="CTD" id="284992"/>
<feature type="coiled-coil region" evidence="1">
    <location>
        <begin position="762"/>
        <end position="1057"/>
    </location>
</feature>
<dbReference type="RefSeq" id="XP_032818086.1">
    <property type="nucleotide sequence ID" value="XM_032962195.1"/>
</dbReference>
<dbReference type="PANTHER" id="PTHR35352:SF1">
    <property type="entry name" value="COILED-COIL DOMAIN-CONTAINING PROTEIN 150"/>
    <property type="match status" value="1"/>
</dbReference>
<feature type="coiled-coil region" evidence="1">
    <location>
        <begin position="450"/>
        <end position="673"/>
    </location>
</feature>
<sequence>MAVRTGGPLPAGPMEATAPEACELLSRRLRIAEEETEALVRDLDALGLGRHPKGHTDGSTADSIAQPSPPTPLPPLRVSRALAPGASDMLWRSYEALVQRVCRAESALHTLRLTALRLQAERELAPPDADDEASSLREEVSGLQHEVARLSHRLAEAVHQLEASADEKARLSAALEVAMATKSDVAIAAEEMRHKTTRMNNRVNELRAELSREASLRATLEESHVALLDRVRDAERIVEAERSEVARLQGQCSCVRQEGLAAAERSRRDRERASELEGRAADLHGCAGRSLESSPRFRRRALLLGIVSSQCFVPRSDSSGNMEIPFVVPFVGWFASSFLAEARESIITRMTEEGKRLQSELHEEKRERGKLQAENSSVVASLKKMQAEKQELQRQNAALATAARAAEVAAEEARAAHQKDLQAERAVLTERIREQDGVLEAARASVKEPLASARRKIARLDARLTSLQHERVELVRERDLAIEGATSQKAGLEEAAVRLHRELDSANQELQQARREKGGMLREMETMKKQHSEERDKLEAENAKNKLEAQSLGGVLRAVEEEAGRLAGKLAASEQRQSGERQVEQLLGEMTESKNRLAYEKGQLQTRVEQLEAELRRLSAERADSGRLSRLNTALQARHAEATSELSSCKVTVSRLEAKLAQLESSLETKEEEFALAVRSRDDALQEKLRTMGLYEGTQERERQKVTQLSRQLEESRAERERLATALQGVTAAHGELQAALQEAQTQLGRRDGHVAGLLQQRTQSQHALQQLTTELETLQSKLATVETQNVSQMDPARKALESSHADNTRLARALERALAEEAELRERLARAAAAADAANGRAEQLAATREREAEEARAEAEVQAGRLTALRAQFQSERDAAKVAEHREMSQLRRARDSAAARCSELSRANRELRERAAALEESLATQAAALKKLRAEGRRQRDVARSNGASLKEAEGELAAMQRLRDEYLKKSEEQAGCLSRFADEVKALQEEQRALALAQAASEQLCRRQEGELARQKQRAQELEAELAHLRACKEEMERRLQEASDESQQISSNLEEAHRWFRDKFDSLQTELHVAKRRNGPARSTTNLAPNAGADPARLCVQGSTRGPRDGRGGEDARLQPLVGRCRSKQELRLMARNREEPSTTVTIPQPPAGGQE</sequence>
<evidence type="ECO:0000313" key="5">
    <source>
        <dbReference type="RefSeq" id="XP_032818085.1"/>
    </source>
</evidence>
<name>A0AAJ7TIL8_PETMA</name>
<accession>A0AAJ7TIL8</accession>
<protein>
    <submittedName>
        <fullName evidence="4 5">Coiled-coil domain-containing protein 150 isoform X1</fullName>
    </submittedName>
</protein>
<evidence type="ECO:0000313" key="4">
    <source>
        <dbReference type="RefSeq" id="XP_032818084.1"/>
    </source>
</evidence>
<dbReference type="AlphaFoldDB" id="A0AAJ7TIL8"/>
<evidence type="ECO:0000256" key="1">
    <source>
        <dbReference type="SAM" id="Coils"/>
    </source>
</evidence>
<evidence type="ECO:0000256" key="2">
    <source>
        <dbReference type="SAM" id="MobiDB-lite"/>
    </source>
</evidence>
<feature type="coiled-coil region" evidence="1">
    <location>
        <begin position="699"/>
        <end position="726"/>
    </location>
</feature>
<dbReference type="InterPro" id="IPR038807">
    <property type="entry name" value="CCDC150"/>
</dbReference>
<dbReference type="Proteomes" id="UP001318040">
    <property type="component" value="Chromosome 28"/>
</dbReference>
<feature type="coiled-coil region" evidence="1">
    <location>
        <begin position="189"/>
        <end position="251"/>
    </location>
</feature>
<dbReference type="PANTHER" id="PTHR35352">
    <property type="entry name" value="COILED-COIL DOMAIN-CONTAINING PROTEIN 150"/>
    <property type="match status" value="1"/>
</dbReference>
<feature type="compositionally biased region" description="Polar residues" evidence="2">
    <location>
        <begin position="57"/>
        <end position="66"/>
    </location>
</feature>
<dbReference type="RefSeq" id="XP_032818085.1">
    <property type="nucleotide sequence ID" value="XM_032962194.1"/>
</dbReference>